<dbReference type="RefSeq" id="WP_121854563.1">
    <property type="nucleotide sequence ID" value="NZ_CP037952.1"/>
</dbReference>
<evidence type="ECO:0000313" key="1">
    <source>
        <dbReference type="EMBL" id="RJY07530.1"/>
    </source>
</evidence>
<accession>A0A3A6THY0</accession>
<keyword evidence="2" id="KW-1185">Reference proteome</keyword>
<comment type="caution">
    <text evidence="1">The sequence shown here is derived from an EMBL/GenBank/DDBJ whole genome shotgun (WGS) entry which is preliminary data.</text>
</comment>
<name>A0A3A6THY0_9GAMM</name>
<proteinExistence type="predicted"/>
<dbReference type="Proteomes" id="UP000273022">
    <property type="component" value="Unassembled WGS sequence"/>
</dbReference>
<gene>
    <name evidence="1" type="ORF">D5R81_15630</name>
</gene>
<protein>
    <submittedName>
        <fullName evidence="1">Uncharacterized protein</fullName>
    </submittedName>
</protein>
<organism evidence="1 2">
    <name type="scientific">Parashewanella spongiae</name>
    <dbReference type="NCBI Taxonomy" id="342950"/>
    <lineage>
        <taxon>Bacteria</taxon>
        <taxon>Pseudomonadati</taxon>
        <taxon>Pseudomonadota</taxon>
        <taxon>Gammaproteobacteria</taxon>
        <taxon>Alteromonadales</taxon>
        <taxon>Shewanellaceae</taxon>
        <taxon>Parashewanella</taxon>
    </lineage>
</organism>
<reference evidence="1 2" key="1">
    <citation type="submission" date="2018-09" db="EMBL/GenBank/DDBJ databases">
        <title>Phylogeny of the Shewanellaceae, and recommendation for two new genera, Pseudoshewanella and Parashewanella.</title>
        <authorList>
            <person name="Wang G."/>
        </authorList>
    </citation>
    <scope>NUCLEOTIDE SEQUENCE [LARGE SCALE GENOMIC DNA]</scope>
    <source>
        <strain evidence="1 2">KCTC 22492</strain>
    </source>
</reference>
<dbReference type="EMBL" id="QYYH01000117">
    <property type="protein sequence ID" value="RJY07530.1"/>
    <property type="molecule type" value="Genomic_DNA"/>
</dbReference>
<dbReference type="AlphaFoldDB" id="A0A3A6THY0"/>
<sequence length="357" mass="40511">MALVAKYTANAVYDNPRRFQKMLDPNIKKATALGLKDWLIDVIFRKGSKAQALKELHHIMHSTPADDLPVQPPVCGEQAEVSPMENIRHHSLVRTTETPLLMTYGKYTAFQNLRKHLKTGVDPKVCDISVDKLSGTITYSIAGRELCCEYISDLLRSVKRDGRDYFANYGQEVIDFIDLNKEMLNEMRIKEGKKTIKSAAEVGADELLDVSIIHFKKSEEANELVELLKQLGIGEEELSTTVFDTWVTSGDPEALKKYNYTTFVTVSRISQKEASQQPEPEESFSRKRATINLARSLSQSVKRSIRSSNRFIRMMSQSNESQEKVASVTESLRLWKHTMSQSGRHIHPATHIPRPSR</sequence>
<evidence type="ECO:0000313" key="2">
    <source>
        <dbReference type="Proteomes" id="UP000273022"/>
    </source>
</evidence>